<name>A0A855X6C2_9BACT</name>
<dbReference type="PROSITE" id="PS00550">
    <property type="entry name" value="HEMERYTHRINS"/>
    <property type="match status" value="1"/>
</dbReference>
<dbReference type="InterPro" id="IPR012312">
    <property type="entry name" value="Hemerythrin-like"/>
</dbReference>
<accession>A0A855X6C2</accession>
<organism evidence="5 6">
    <name type="scientific">candidate division GN15 bacterium</name>
    <dbReference type="NCBI Taxonomy" id="2072418"/>
    <lineage>
        <taxon>Bacteria</taxon>
        <taxon>candidate division GN15</taxon>
    </lineage>
</organism>
<dbReference type="NCBIfam" id="TIGR02481">
    <property type="entry name" value="hemeryth_dom"/>
    <property type="match status" value="1"/>
</dbReference>
<dbReference type="PANTHER" id="PTHR37164">
    <property type="entry name" value="BACTERIOHEMERYTHRIN"/>
    <property type="match status" value="1"/>
</dbReference>
<dbReference type="InterPro" id="IPR012827">
    <property type="entry name" value="Hemerythrin_metal-bd"/>
</dbReference>
<dbReference type="InterPro" id="IPR016131">
    <property type="entry name" value="Haemerythrin_Fe_BS"/>
</dbReference>
<dbReference type="SUPFAM" id="SSF47188">
    <property type="entry name" value="Hemerythrin-like"/>
    <property type="match status" value="1"/>
</dbReference>
<dbReference type="Proteomes" id="UP000250918">
    <property type="component" value="Unassembled WGS sequence"/>
</dbReference>
<dbReference type="NCBIfam" id="NF033749">
    <property type="entry name" value="bact_hemeryth"/>
    <property type="match status" value="1"/>
</dbReference>
<comment type="caution">
    <text evidence="5">The sequence shown here is derived from an EMBL/GenBank/DDBJ whole genome shotgun (WGS) entry which is preliminary data.</text>
</comment>
<dbReference type="InterPro" id="IPR035938">
    <property type="entry name" value="Hemerythrin-like_sf"/>
</dbReference>
<keyword evidence="2" id="KW-0479">Metal-binding</keyword>
<evidence type="ECO:0000256" key="3">
    <source>
        <dbReference type="ARBA" id="ARBA00023004"/>
    </source>
</evidence>
<sequence>MRKFGAKVRVIQWQDSYRIGHETIDGQHRKLVGMIASLQQAIADGKADEATSQTLKDLVDYTQYHFRDEEQVMYEIAFPDLEYHKHLHRQMLDQVIQILTNIKSGRPFNAPDLVEYLTRWLSDHIIGEDLKIGHALRPKRRQLVQT</sequence>
<evidence type="ECO:0000313" key="5">
    <source>
        <dbReference type="EMBL" id="PWB72759.1"/>
    </source>
</evidence>
<comment type="similarity">
    <text evidence="1">Belongs to the hemerythrin family.</text>
</comment>
<gene>
    <name evidence="5" type="ORF">C3F09_06135</name>
</gene>
<dbReference type="PANTHER" id="PTHR37164:SF1">
    <property type="entry name" value="BACTERIOHEMERYTHRIN"/>
    <property type="match status" value="1"/>
</dbReference>
<protein>
    <recommendedName>
        <fullName evidence="4">Hemerythrin-like domain-containing protein</fullName>
    </recommendedName>
</protein>
<dbReference type="GO" id="GO:0046872">
    <property type="term" value="F:metal ion binding"/>
    <property type="evidence" value="ECO:0007669"/>
    <property type="project" value="UniProtKB-KW"/>
</dbReference>
<evidence type="ECO:0000313" key="6">
    <source>
        <dbReference type="Proteomes" id="UP000250918"/>
    </source>
</evidence>
<dbReference type="InterPro" id="IPR050669">
    <property type="entry name" value="Hemerythrin"/>
</dbReference>
<dbReference type="AlphaFoldDB" id="A0A855X6C2"/>
<dbReference type="Gene3D" id="1.20.120.50">
    <property type="entry name" value="Hemerythrin-like"/>
    <property type="match status" value="1"/>
</dbReference>
<keyword evidence="3" id="KW-0408">Iron</keyword>
<evidence type="ECO:0000259" key="4">
    <source>
        <dbReference type="Pfam" id="PF01814"/>
    </source>
</evidence>
<reference evidence="5 6" key="1">
    <citation type="journal article" date="2018" name="ISME J.">
        <title>A methanotrophic archaeon couples anaerobic oxidation of methane to Fe(III) reduction.</title>
        <authorList>
            <person name="Cai C."/>
            <person name="Leu A.O."/>
            <person name="Xie G.J."/>
            <person name="Guo J."/>
            <person name="Feng Y."/>
            <person name="Zhao J.X."/>
            <person name="Tyson G.W."/>
            <person name="Yuan Z."/>
            <person name="Hu S."/>
        </authorList>
    </citation>
    <scope>NUCLEOTIDE SEQUENCE [LARGE SCALE GENOMIC DNA]</scope>
    <source>
        <strain evidence="5">FeB_12</strain>
    </source>
</reference>
<feature type="domain" description="Hemerythrin-like" evidence="4">
    <location>
        <begin position="21"/>
        <end position="132"/>
    </location>
</feature>
<dbReference type="CDD" id="cd12107">
    <property type="entry name" value="Hemerythrin"/>
    <property type="match status" value="1"/>
</dbReference>
<dbReference type="Pfam" id="PF01814">
    <property type="entry name" value="Hemerythrin"/>
    <property type="match status" value="1"/>
</dbReference>
<dbReference type="EMBL" id="PQAP01000075">
    <property type="protein sequence ID" value="PWB72759.1"/>
    <property type="molecule type" value="Genomic_DNA"/>
</dbReference>
<evidence type="ECO:0000256" key="2">
    <source>
        <dbReference type="ARBA" id="ARBA00022723"/>
    </source>
</evidence>
<proteinExistence type="inferred from homology"/>
<evidence type="ECO:0000256" key="1">
    <source>
        <dbReference type="ARBA" id="ARBA00010587"/>
    </source>
</evidence>